<dbReference type="PANTHER" id="PTHR36966">
    <property type="entry name" value="REP-ASSOCIATED TYROSINE TRANSPOSASE"/>
    <property type="match status" value="1"/>
</dbReference>
<feature type="domain" description="Transposase IS200-like" evidence="1">
    <location>
        <begin position="13"/>
        <end position="129"/>
    </location>
</feature>
<evidence type="ECO:0000313" key="3">
    <source>
        <dbReference type="Proteomes" id="UP000321577"/>
    </source>
</evidence>
<dbReference type="InterPro" id="IPR002686">
    <property type="entry name" value="Transposase_17"/>
</dbReference>
<name>A0A512MF39_9BACT</name>
<dbReference type="Proteomes" id="UP000321577">
    <property type="component" value="Unassembled WGS sequence"/>
</dbReference>
<dbReference type="GO" id="GO:0004803">
    <property type="term" value="F:transposase activity"/>
    <property type="evidence" value="ECO:0007669"/>
    <property type="project" value="InterPro"/>
</dbReference>
<dbReference type="InterPro" id="IPR052715">
    <property type="entry name" value="RAYT_transposase"/>
</dbReference>
<dbReference type="PANTHER" id="PTHR36966:SF1">
    <property type="entry name" value="REP-ASSOCIATED TYROSINE TRANSPOSASE"/>
    <property type="match status" value="1"/>
</dbReference>
<keyword evidence="3" id="KW-1185">Reference proteome</keyword>
<dbReference type="SMART" id="SM01321">
    <property type="entry name" value="Y1_Tnp"/>
    <property type="match status" value="1"/>
</dbReference>
<organism evidence="2 3">
    <name type="scientific">Brevifollis gellanilyticus</name>
    <dbReference type="NCBI Taxonomy" id="748831"/>
    <lineage>
        <taxon>Bacteria</taxon>
        <taxon>Pseudomonadati</taxon>
        <taxon>Verrucomicrobiota</taxon>
        <taxon>Verrucomicrobiia</taxon>
        <taxon>Verrucomicrobiales</taxon>
        <taxon>Verrucomicrobiaceae</taxon>
    </lineage>
</organism>
<dbReference type="InterPro" id="IPR036515">
    <property type="entry name" value="Transposase_17_sf"/>
</dbReference>
<evidence type="ECO:0000259" key="1">
    <source>
        <dbReference type="SMART" id="SM01321"/>
    </source>
</evidence>
<proteinExistence type="predicted"/>
<comment type="caution">
    <text evidence="2">The sequence shown here is derived from an EMBL/GenBank/DDBJ whole genome shotgun (WGS) entry which is preliminary data.</text>
</comment>
<evidence type="ECO:0000313" key="2">
    <source>
        <dbReference type="EMBL" id="GEP45355.1"/>
    </source>
</evidence>
<dbReference type="Gene3D" id="3.30.70.1290">
    <property type="entry name" value="Transposase IS200-like"/>
    <property type="match status" value="1"/>
</dbReference>
<gene>
    <name evidence="2" type="ORF">BGE01nite_46460</name>
</gene>
<dbReference type="GO" id="GO:0006313">
    <property type="term" value="P:DNA transposition"/>
    <property type="evidence" value="ECO:0007669"/>
    <property type="project" value="InterPro"/>
</dbReference>
<reference evidence="2 3" key="1">
    <citation type="submission" date="2019-07" db="EMBL/GenBank/DDBJ databases">
        <title>Whole genome shotgun sequence of Brevifollis gellanilyticus NBRC 108608.</title>
        <authorList>
            <person name="Hosoyama A."/>
            <person name="Uohara A."/>
            <person name="Ohji S."/>
            <person name="Ichikawa N."/>
        </authorList>
    </citation>
    <scope>NUCLEOTIDE SEQUENCE [LARGE SCALE GENOMIC DNA]</scope>
    <source>
        <strain evidence="2 3">NBRC 108608</strain>
    </source>
</reference>
<dbReference type="AlphaFoldDB" id="A0A512MF39"/>
<dbReference type="EMBL" id="BKAG01000047">
    <property type="protein sequence ID" value="GEP45355.1"/>
    <property type="molecule type" value="Genomic_DNA"/>
</dbReference>
<dbReference type="GO" id="GO:0043565">
    <property type="term" value="F:sequence-specific DNA binding"/>
    <property type="evidence" value="ECO:0007669"/>
    <property type="project" value="TreeGrafter"/>
</dbReference>
<accession>A0A512MF39</accession>
<dbReference type="SUPFAM" id="SSF143422">
    <property type="entry name" value="Transposase IS200-like"/>
    <property type="match status" value="1"/>
</dbReference>
<sequence>MQRPLHSPRHVDSGQRHYLITATCFEHSVHIGYSLERMNAFTEEWLQCLEANSMRVAAWVVLPNHYHALVASNEVVVLLQALGRLHGRTSFEWNGLEQTRGRQVWCNAVETVMKSSDHHAATLNYIHHNPVKHDYVLKWTDWPWSSATEYLSEVGRDEAERLWKLHPIERYGAGWDDPEH</sequence>
<protein>
    <recommendedName>
        <fullName evidence="1">Transposase IS200-like domain-containing protein</fullName>
    </recommendedName>
</protein>